<proteinExistence type="predicted"/>
<name>A0A0F9JCZ0_9ZZZZ</name>
<comment type="caution">
    <text evidence="1">The sequence shown here is derived from an EMBL/GenBank/DDBJ whole genome shotgun (WGS) entry which is preliminary data.</text>
</comment>
<protein>
    <recommendedName>
        <fullName evidence="2">Gingipain domain-containing protein</fullName>
    </recommendedName>
</protein>
<evidence type="ECO:0008006" key="2">
    <source>
        <dbReference type="Google" id="ProtNLM"/>
    </source>
</evidence>
<accession>A0A0F9JCZ0</accession>
<sequence>MRLLIISPLHDYPTTLSNKAVRILLKFIDAHKIKYDFLTSFTANRFNINRKARKNKYDGVFYYGHGQEDRLGDWAMEILPLIDKRNIGLFQDSIFYTMSCLSGKELAPIAIKEGVRAYFGHNVRYFAFVNQLKIDYDFFYDWVKLVNYIPKRLILGDTTGAALRKYELFANSIYAKYLFHDKEGNLKLLYSNALHLELFGDTIATLPKF</sequence>
<evidence type="ECO:0000313" key="1">
    <source>
        <dbReference type="EMBL" id="KKM67433.1"/>
    </source>
</evidence>
<gene>
    <name evidence="1" type="ORF">LCGC14_1471230</name>
</gene>
<dbReference type="AlphaFoldDB" id="A0A0F9JCZ0"/>
<organism evidence="1">
    <name type="scientific">marine sediment metagenome</name>
    <dbReference type="NCBI Taxonomy" id="412755"/>
    <lineage>
        <taxon>unclassified sequences</taxon>
        <taxon>metagenomes</taxon>
        <taxon>ecological metagenomes</taxon>
    </lineage>
</organism>
<dbReference type="EMBL" id="LAZR01010350">
    <property type="protein sequence ID" value="KKM67433.1"/>
    <property type="molecule type" value="Genomic_DNA"/>
</dbReference>
<reference evidence="1" key="1">
    <citation type="journal article" date="2015" name="Nature">
        <title>Complex archaea that bridge the gap between prokaryotes and eukaryotes.</title>
        <authorList>
            <person name="Spang A."/>
            <person name="Saw J.H."/>
            <person name="Jorgensen S.L."/>
            <person name="Zaremba-Niedzwiedzka K."/>
            <person name="Martijn J."/>
            <person name="Lind A.E."/>
            <person name="van Eijk R."/>
            <person name="Schleper C."/>
            <person name="Guy L."/>
            <person name="Ettema T.J."/>
        </authorList>
    </citation>
    <scope>NUCLEOTIDE SEQUENCE</scope>
</reference>